<gene>
    <name evidence="2" type="ORF">K040078D81_35800</name>
</gene>
<dbReference type="EMBL" id="BAABYW010000001">
    <property type="protein sequence ID" value="GAA6409463.1"/>
    <property type="molecule type" value="Genomic_DNA"/>
</dbReference>
<accession>A0ABQ0BDP5</accession>
<evidence type="ECO:0000256" key="1">
    <source>
        <dbReference type="SAM" id="Phobius"/>
    </source>
</evidence>
<evidence type="ECO:0000313" key="2">
    <source>
        <dbReference type="EMBL" id="GAA6409463.1"/>
    </source>
</evidence>
<dbReference type="RefSeq" id="WP_390407204.1">
    <property type="nucleotide sequence ID" value="NZ_BAABYW010000001.1"/>
</dbReference>
<feature type="transmembrane region" description="Helical" evidence="1">
    <location>
        <begin position="16"/>
        <end position="35"/>
    </location>
</feature>
<sequence>MIGEKHFADRRVKKKLLPVSTFISVFTAFAVFTTIQMKIIGRSIDYKSIPITNQISIFAFWILSAAVFTLWTNHQITRHYFGDMGK</sequence>
<comment type="caution">
    <text evidence="2">The sequence shown here is derived from an EMBL/GenBank/DDBJ whole genome shotgun (WGS) entry which is preliminary data.</text>
</comment>
<protein>
    <submittedName>
        <fullName evidence="2">Uncharacterized protein</fullName>
    </submittedName>
</protein>
<feature type="transmembrane region" description="Helical" evidence="1">
    <location>
        <begin position="55"/>
        <end position="72"/>
    </location>
</feature>
<proteinExistence type="predicted"/>
<keyword evidence="3" id="KW-1185">Reference proteome</keyword>
<keyword evidence="1" id="KW-0812">Transmembrane</keyword>
<name>A0ABQ0BDP5_9FIRM</name>
<organism evidence="2 3">
    <name type="scientific">Blautia hominis</name>
    <dbReference type="NCBI Taxonomy" id="2025493"/>
    <lineage>
        <taxon>Bacteria</taxon>
        <taxon>Bacillati</taxon>
        <taxon>Bacillota</taxon>
        <taxon>Clostridia</taxon>
        <taxon>Lachnospirales</taxon>
        <taxon>Lachnospiraceae</taxon>
        <taxon>Blautia</taxon>
    </lineage>
</organism>
<reference evidence="2 3" key="1">
    <citation type="submission" date="2024-04" db="EMBL/GenBank/DDBJ databases">
        <title>Defined microbial consortia suppress multidrug-resistant proinflammatory Enterobacteriaceae via ecological control.</title>
        <authorList>
            <person name="Furuichi M."/>
            <person name="Kawaguchi T."/>
            <person name="Pust M."/>
            <person name="Yasuma K."/>
            <person name="Plichta D."/>
            <person name="Hasegawa N."/>
            <person name="Ohya T."/>
            <person name="Bhattarai S."/>
            <person name="Sasajima S."/>
            <person name="Aoto Y."/>
            <person name="Tuganbaev T."/>
            <person name="Yaginuma M."/>
            <person name="Ueda M."/>
            <person name="Okahashi N."/>
            <person name="Amafuji K."/>
            <person name="Kiridooshi Y."/>
            <person name="Sugita K."/>
            <person name="Strazar M."/>
            <person name="Skelly A."/>
            <person name="Suda W."/>
            <person name="Hattori M."/>
            <person name="Nakamoto N."/>
            <person name="Caballero S."/>
            <person name="Norman J."/>
            <person name="Olle B."/>
            <person name="Tanoue T."/>
            <person name="Arita M."/>
            <person name="Bucci V."/>
            <person name="Atarashi K."/>
            <person name="Xavier R."/>
            <person name="Honda K."/>
        </authorList>
    </citation>
    <scope>NUCLEOTIDE SEQUENCE [LARGE SCALE GENOMIC DNA]</scope>
    <source>
        <strain evidence="3">k04-0078-D8-1</strain>
    </source>
</reference>
<evidence type="ECO:0000313" key="3">
    <source>
        <dbReference type="Proteomes" id="UP001600943"/>
    </source>
</evidence>
<keyword evidence="1" id="KW-0472">Membrane</keyword>
<keyword evidence="1" id="KW-1133">Transmembrane helix</keyword>
<dbReference type="Proteomes" id="UP001600943">
    <property type="component" value="Unassembled WGS sequence"/>
</dbReference>